<comment type="caution">
    <text evidence="8">The sequence shown here is derived from an EMBL/GenBank/DDBJ whole genome shotgun (WGS) entry which is preliminary data.</text>
</comment>
<accession>A0ABV9NT00</accession>
<gene>
    <name evidence="8" type="ORF">ACFO4L_00525</name>
</gene>
<name>A0ABV9NT00_9BACI</name>
<evidence type="ECO:0000256" key="5">
    <source>
        <dbReference type="ARBA" id="ARBA00023136"/>
    </source>
</evidence>
<evidence type="ECO:0000259" key="7">
    <source>
        <dbReference type="Pfam" id="PF02656"/>
    </source>
</evidence>
<evidence type="ECO:0000313" key="9">
    <source>
        <dbReference type="Proteomes" id="UP001595896"/>
    </source>
</evidence>
<feature type="domain" description="DUF202" evidence="7">
    <location>
        <begin position="12"/>
        <end position="80"/>
    </location>
</feature>
<keyword evidence="5 6" id="KW-0472">Membrane</keyword>
<feature type="transmembrane region" description="Helical" evidence="6">
    <location>
        <begin position="96"/>
        <end position="116"/>
    </location>
</feature>
<evidence type="ECO:0000313" key="8">
    <source>
        <dbReference type="EMBL" id="MFC4735054.1"/>
    </source>
</evidence>
<keyword evidence="9" id="KW-1185">Reference proteome</keyword>
<evidence type="ECO:0000256" key="2">
    <source>
        <dbReference type="ARBA" id="ARBA00022475"/>
    </source>
</evidence>
<dbReference type="Proteomes" id="UP001595896">
    <property type="component" value="Unassembled WGS sequence"/>
</dbReference>
<feature type="transmembrane region" description="Helical" evidence="6">
    <location>
        <begin position="52"/>
        <end position="76"/>
    </location>
</feature>
<organism evidence="8 9">
    <name type="scientific">Bacillus daqingensis</name>
    <dbReference type="NCBI Taxonomy" id="872396"/>
    <lineage>
        <taxon>Bacteria</taxon>
        <taxon>Bacillati</taxon>
        <taxon>Bacillota</taxon>
        <taxon>Bacilli</taxon>
        <taxon>Bacillales</taxon>
        <taxon>Bacillaceae</taxon>
        <taxon>Bacillus</taxon>
    </lineage>
</organism>
<evidence type="ECO:0000256" key="4">
    <source>
        <dbReference type="ARBA" id="ARBA00022989"/>
    </source>
</evidence>
<proteinExistence type="predicted"/>
<dbReference type="PANTHER" id="PTHR34187:SF2">
    <property type="entry name" value="DUF202 DOMAIN-CONTAINING PROTEIN"/>
    <property type="match status" value="1"/>
</dbReference>
<dbReference type="PANTHER" id="PTHR34187">
    <property type="entry name" value="FGR18P"/>
    <property type="match status" value="1"/>
</dbReference>
<feature type="transmembrane region" description="Helical" evidence="6">
    <location>
        <begin position="20"/>
        <end position="40"/>
    </location>
</feature>
<keyword evidence="2" id="KW-1003">Cell membrane</keyword>
<evidence type="ECO:0000256" key="1">
    <source>
        <dbReference type="ARBA" id="ARBA00004651"/>
    </source>
</evidence>
<dbReference type="RefSeq" id="WP_377907678.1">
    <property type="nucleotide sequence ID" value="NZ_JBHSGK010000001.1"/>
</dbReference>
<evidence type="ECO:0000256" key="3">
    <source>
        <dbReference type="ARBA" id="ARBA00022692"/>
    </source>
</evidence>
<dbReference type="EMBL" id="JBHSGK010000001">
    <property type="protein sequence ID" value="MFC4735054.1"/>
    <property type="molecule type" value="Genomic_DNA"/>
</dbReference>
<keyword evidence="3 6" id="KW-0812">Transmembrane</keyword>
<evidence type="ECO:0000256" key="6">
    <source>
        <dbReference type="SAM" id="Phobius"/>
    </source>
</evidence>
<dbReference type="Pfam" id="PF02656">
    <property type="entry name" value="DUF202"/>
    <property type="match status" value="1"/>
</dbReference>
<dbReference type="InterPro" id="IPR052053">
    <property type="entry name" value="IM_YidH-like"/>
</dbReference>
<comment type="subcellular location">
    <subcellularLocation>
        <location evidence="1">Cell membrane</location>
        <topology evidence="1">Multi-pass membrane protein</topology>
    </subcellularLocation>
</comment>
<dbReference type="InterPro" id="IPR003807">
    <property type="entry name" value="DUF202"/>
</dbReference>
<sequence>MKPTPDSSYIQQHLANERTFLAWVRTALAMKGIGFLVFGAELLLSDQQAGRGAIWISLLSFTAGAAVLGIGTYLYFKHRKTINTGSFQAASGTVAAAGLLSGGVLLLLLLYAFYLFV</sequence>
<protein>
    <submittedName>
        <fullName evidence="8">YidH family protein</fullName>
    </submittedName>
</protein>
<reference evidence="9" key="1">
    <citation type="journal article" date="2019" name="Int. J. Syst. Evol. Microbiol.">
        <title>The Global Catalogue of Microorganisms (GCM) 10K type strain sequencing project: providing services to taxonomists for standard genome sequencing and annotation.</title>
        <authorList>
            <consortium name="The Broad Institute Genomics Platform"/>
            <consortium name="The Broad Institute Genome Sequencing Center for Infectious Disease"/>
            <person name="Wu L."/>
            <person name="Ma J."/>
        </authorList>
    </citation>
    <scope>NUCLEOTIDE SEQUENCE [LARGE SCALE GENOMIC DNA]</scope>
    <source>
        <strain evidence="9">JCM 12165</strain>
    </source>
</reference>
<keyword evidence="4 6" id="KW-1133">Transmembrane helix</keyword>